<feature type="domain" description="Sialidase" evidence="2">
    <location>
        <begin position="33"/>
        <end position="320"/>
    </location>
</feature>
<organism evidence="3 4">
    <name type="scientific">Paenibacillus hemerocallicola</name>
    <dbReference type="NCBI Taxonomy" id="1172614"/>
    <lineage>
        <taxon>Bacteria</taxon>
        <taxon>Bacillati</taxon>
        <taxon>Bacillota</taxon>
        <taxon>Bacilli</taxon>
        <taxon>Bacillales</taxon>
        <taxon>Paenibacillaceae</taxon>
        <taxon>Paenibacillus</taxon>
    </lineage>
</organism>
<dbReference type="PANTHER" id="PTHR43752">
    <property type="entry name" value="BNR/ASP-BOX REPEAT FAMILY PROTEIN"/>
    <property type="match status" value="1"/>
</dbReference>
<evidence type="ECO:0000313" key="3">
    <source>
        <dbReference type="EMBL" id="TNJ65610.1"/>
    </source>
</evidence>
<comment type="caution">
    <text evidence="3">The sequence shown here is derived from an EMBL/GenBank/DDBJ whole genome shotgun (WGS) entry which is preliminary data.</text>
</comment>
<dbReference type="CDD" id="cd15482">
    <property type="entry name" value="Sialidase_non-viral"/>
    <property type="match status" value="1"/>
</dbReference>
<protein>
    <submittedName>
        <fullName evidence="3">Neuraminidase (Sialidase)</fullName>
    </submittedName>
</protein>
<dbReference type="RefSeq" id="WP_139602903.1">
    <property type="nucleotide sequence ID" value="NZ_VDCQ01000017.1"/>
</dbReference>
<accession>A0A5C4TAI2</accession>
<dbReference type="Proteomes" id="UP000307943">
    <property type="component" value="Unassembled WGS sequence"/>
</dbReference>
<name>A0A5C4TAI2_9BACL</name>
<dbReference type="Gene3D" id="2.120.10.10">
    <property type="match status" value="1"/>
</dbReference>
<evidence type="ECO:0000256" key="1">
    <source>
        <dbReference type="SAM" id="MobiDB-lite"/>
    </source>
</evidence>
<dbReference type="EMBL" id="VDCQ01000017">
    <property type="protein sequence ID" value="TNJ65610.1"/>
    <property type="molecule type" value="Genomic_DNA"/>
</dbReference>
<evidence type="ECO:0000259" key="2">
    <source>
        <dbReference type="Pfam" id="PF13088"/>
    </source>
</evidence>
<dbReference type="PANTHER" id="PTHR43752:SF2">
    <property type="entry name" value="BNR_ASP-BOX REPEAT FAMILY PROTEIN"/>
    <property type="match status" value="1"/>
</dbReference>
<gene>
    <name evidence="3" type="ORF">FE784_14400</name>
</gene>
<reference evidence="3 4" key="1">
    <citation type="submission" date="2019-05" db="EMBL/GenBank/DDBJ databases">
        <title>We sequenced the genome of Paenibacillus hemerocallicola KCTC 33185 for further insight into its adaptation and study the phylogeny of Paenibacillus.</title>
        <authorList>
            <person name="Narsing Rao M.P."/>
        </authorList>
    </citation>
    <scope>NUCLEOTIDE SEQUENCE [LARGE SCALE GENOMIC DNA]</scope>
    <source>
        <strain evidence="3 4">KCTC 33185</strain>
    </source>
</reference>
<feature type="region of interest" description="Disordered" evidence="1">
    <location>
        <begin position="108"/>
        <end position="133"/>
    </location>
</feature>
<evidence type="ECO:0000313" key="4">
    <source>
        <dbReference type="Proteomes" id="UP000307943"/>
    </source>
</evidence>
<dbReference type="AlphaFoldDB" id="A0A5C4TAI2"/>
<feature type="compositionally biased region" description="Basic and acidic residues" evidence="1">
    <location>
        <begin position="179"/>
        <end position="191"/>
    </location>
</feature>
<dbReference type="InterPro" id="IPR036278">
    <property type="entry name" value="Sialidase_sf"/>
</dbReference>
<sequence length="338" mass="36962">MLIVSAAKEYIFEDDRPFESCHASTLISLGGDEILAAWFGGTAEGKPDVDIWAAERSGAGWSEPRRIAASEEPLWNPVLFRDEDGLITLYYKTGHTIPGWRTMVTRSNDRGGSWTTPKELVEGDEGGRGPVKNKPIRLSSGVLAAPASIETKARWDAFVDLSSDNGASWTRTELVPLRRAEPAAPGEEAREAPPPGTVVNKGVIQPTLWESAPGQVHMLLRSTDDYMFRSDSADGGETWGEAYAIGLPNNNSGIDLARMDDGLLALAYNPVAGRRGARTPLVVRFSIDNGANWDAEFVLEDEPGEYSYPAIVASGDELHIAYTWKRERIAYWKLVVGK</sequence>
<keyword evidence="4" id="KW-1185">Reference proteome</keyword>
<feature type="region of interest" description="Disordered" evidence="1">
    <location>
        <begin position="179"/>
        <end position="198"/>
    </location>
</feature>
<dbReference type="SUPFAM" id="SSF50939">
    <property type="entry name" value="Sialidases"/>
    <property type="match status" value="1"/>
</dbReference>
<dbReference type="OrthoDB" id="41724at2"/>
<proteinExistence type="predicted"/>
<dbReference type="InterPro" id="IPR011040">
    <property type="entry name" value="Sialidase"/>
</dbReference>
<dbReference type="Pfam" id="PF13088">
    <property type="entry name" value="BNR_2"/>
    <property type="match status" value="1"/>
</dbReference>